<feature type="compositionally biased region" description="Polar residues" evidence="1">
    <location>
        <begin position="11"/>
        <end position="21"/>
    </location>
</feature>
<feature type="compositionally biased region" description="Basic and acidic residues" evidence="1">
    <location>
        <begin position="22"/>
        <end position="32"/>
    </location>
</feature>
<dbReference type="Proteomes" id="UP000824120">
    <property type="component" value="Unassembled WGS sequence"/>
</dbReference>
<gene>
    <name evidence="2" type="ORF">H5410_064739</name>
</gene>
<proteinExistence type="predicted"/>
<dbReference type="InterPro" id="IPR036691">
    <property type="entry name" value="Endo/exonu/phosph_ase_sf"/>
</dbReference>
<protein>
    <submittedName>
        <fullName evidence="2">Uncharacterized protein</fullName>
    </submittedName>
</protein>
<accession>A0A9J5VYJ8</accession>
<dbReference type="AlphaFoldDB" id="A0A9J5VYJ8"/>
<evidence type="ECO:0000313" key="2">
    <source>
        <dbReference type="EMBL" id="KAG5568244.1"/>
    </source>
</evidence>
<evidence type="ECO:0000256" key="1">
    <source>
        <dbReference type="SAM" id="MobiDB-lite"/>
    </source>
</evidence>
<comment type="caution">
    <text evidence="2">The sequence shown here is derived from an EMBL/GenBank/DDBJ whole genome shotgun (WGS) entry which is preliminary data.</text>
</comment>
<organism evidence="2 3">
    <name type="scientific">Solanum commersonii</name>
    <name type="common">Commerson's wild potato</name>
    <name type="synonym">Commerson's nightshade</name>
    <dbReference type="NCBI Taxonomy" id="4109"/>
    <lineage>
        <taxon>Eukaryota</taxon>
        <taxon>Viridiplantae</taxon>
        <taxon>Streptophyta</taxon>
        <taxon>Embryophyta</taxon>
        <taxon>Tracheophyta</taxon>
        <taxon>Spermatophyta</taxon>
        <taxon>Magnoliopsida</taxon>
        <taxon>eudicotyledons</taxon>
        <taxon>Gunneridae</taxon>
        <taxon>Pentapetalae</taxon>
        <taxon>asterids</taxon>
        <taxon>lamiids</taxon>
        <taxon>Solanales</taxon>
        <taxon>Solanaceae</taxon>
        <taxon>Solanoideae</taxon>
        <taxon>Solaneae</taxon>
        <taxon>Solanum</taxon>
    </lineage>
</organism>
<dbReference type="EMBL" id="JACXVP010000186">
    <property type="protein sequence ID" value="KAG5568244.1"/>
    <property type="molecule type" value="Genomic_DNA"/>
</dbReference>
<reference evidence="2" key="1">
    <citation type="submission" date="2020-09" db="EMBL/GenBank/DDBJ databases">
        <title>De no assembly of potato wild relative species, Solanum commersonii.</title>
        <authorList>
            <person name="Cho K."/>
        </authorList>
    </citation>
    <scope>NUCLEOTIDE SEQUENCE</scope>
    <source>
        <strain evidence="2">LZ3.2</strain>
        <tissue evidence="2">Leaf</tissue>
    </source>
</reference>
<name>A0A9J5VYJ8_SOLCO</name>
<feature type="compositionally biased region" description="Polar residues" evidence="1">
    <location>
        <begin position="34"/>
        <end position="60"/>
    </location>
</feature>
<feature type="region of interest" description="Disordered" evidence="1">
    <location>
        <begin position="1"/>
        <end position="89"/>
    </location>
</feature>
<keyword evidence="3" id="KW-1185">Reference proteome</keyword>
<dbReference type="OrthoDB" id="1303119at2759"/>
<dbReference type="Gene3D" id="3.60.10.10">
    <property type="entry name" value="Endonuclease/exonuclease/phosphatase"/>
    <property type="match status" value="1"/>
</dbReference>
<evidence type="ECO:0000313" key="3">
    <source>
        <dbReference type="Proteomes" id="UP000824120"/>
    </source>
</evidence>
<sequence length="281" mass="32020">MEDSREHSSNGRKISQTAQNRSKGDQHQEPQDKPTGNNGKNKTTGIDSMLPNPTNPNSNYCDDASEVEGGMEGGCQEKQTNMQEGVSKGGNLSYAMHERTYTDYNTDYRTPTTTRQQQSTNQQQALFFEIISMISTIIWNIRGINTQGVLERIKMLKRMHQLSIIAILEPFSDAIQIQSFKNQLAMEHAVSNRNGKIWLFWNKDIDCVVIEEDDQQITCDISHNEIQTHFTITFVYAKCKDQLRRPLWDIMLFHVTKAETAKAHSDYNVITSIEEKLGGIP</sequence>